<evidence type="ECO:0000313" key="3">
    <source>
        <dbReference type="Proteomes" id="UP000561369"/>
    </source>
</evidence>
<sequence length="92" mass="9944">MGNEKPYQLNAGKDGGINLASERSRLTTFKLLAALVATVVAFSILNWATSDSSMKTSELRARTEIALCHMGYAKDSCASLESSFESKFGNAY</sequence>
<accession>A0A7Y8GG01</accession>
<dbReference type="RefSeq" id="WP_177024736.1">
    <property type="nucleotide sequence ID" value="NZ_JACAQV010000021.1"/>
</dbReference>
<dbReference type="AlphaFoldDB" id="A0A7Y8GG01"/>
<dbReference type="EMBL" id="JACAQV010000021">
    <property type="protein sequence ID" value="NWF10189.1"/>
    <property type="molecule type" value="Genomic_DNA"/>
</dbReference>
<organism evidence="2 3">
    <name type="scientific">Pseudomonas salomonii</name>
    <dbReference type="NCBI Taxonomy" id="191391"/>
    <lineage>
        <taxon>Bacteria</taxon>
        <taxon>Pseudomonadati</taxon>
        <taxon>Pseudomonadota</taxon>
        <taxon>Gammaproteobacteria</taxon>
        <taxon>Pseudomonadales</taxon>
        <taxon>Pseudomonadaceae</taxon>
        <taxon>Pseudomonas</taxon>
    </lineage>
</organism>
<feature type="transmembrane region" description="Helical" evidence="1">
    <location>
        <begin position="29"/>
        <end position="48"/>
    </location>
</feature>
<name>A0A7Y8GG01_9PSED</name>
<reference evidence="2 3" key="1">
    <citation type="submission" date="2020-04" db="EMBL/GenBank/DDBJ databases">
        <title>Molecular characterization of pseudomonads from Agaricus bisporus reveal novel blotch 2 pathogens in Western Europe.</title>
        <authorList>
            <person name="Taparia T."/>
            <person name="Krijger M."/>
            <person name="Haynes E."/>
            <person name="Elpinstone J.G."/>
            <person name="Noble R."/>
            <person name="Van Der Wolf J."/>
        </authorList>
    </citation>
    <scope>NUCLEOTIDE SEQUENCE [LARGE SCALE GENOMIC DNA]</scope>
    <source>
        <strain evidence="2 3">IPO3765</strain>
    </source>
</reference>
<keyword evidence="1" id="KW-1133">Transmembrane helix</keyword>
<proteinExistence type="predicted"/>
<dbReference type="Proteomes" id="UP000561369">
    <property type="component" value="Unassembled WGS sequence"/>
</dbReference>
<evidence type="ECO:0000313" key="2">
    <source>
        <dbReference type="EMBL" id="NWF10189.1"/>
    </source>
</evidence>
<evidence type="ECO:0000256" key="1">
    <source>
        <dbReference type="SAM" id="Phobius"/>
    </source>
</evidence>
<keyword evidence="1" id="KW-0472">Membrane</keyword>
<comment type="caution">
    <text evidence="2">The sequence shown here is derived from an EMBL/GenBank/DDBJ whole genome shotgun (WGS) entry which is preliminary data.</text>
</comment>
<gene>
    <name evidence="2" type="ORF">HX810_21165</name>
</gene>
<protein>
    <submittedName>
        <fullName evidence="2">Uncharacterized protein</fullName>
    </submittedName>
</protein>
<keyword evidence="1" id="KW-0812">Transmembrane</keyword>